<feature type="domain" description="YbbD head" evidence="1">
    <location>
        <begin position="43"/>
        <end position="92"/>
    </location>
</feature>
<dbReference type="AlphaFoldDB" id="A0A0C6P0R7"/>
<evidence type="ECO:0000259" key="1">
    <source>
        <dbReference type="Pfam" id="PF26610"/>
    </source>
</evidence>
<protein>
    <submittedName>
        <fullName evidence="2">Putative exported protein</fullName>
    </submittedName>
</protein>
<dbReference type="RefSeq" id="WP_015063686.1">
    <property type="nucleotide sequence ID" value="NC_019382.1"/>
</dbReference>
<dbReference type="Pfam" id="PF26610">
    <property type="entry name" value="YbbD_head"/>
    <property type="match status" value="1"/>
</dbReference>
<organism evidence="2 3">
    <name type="scientific">Bordetella bronchiseptica 253</name>
    <dbReference type="NCBI Taxonomy" id="568707"/>
    <lineage>
        <taxon>Bacteria</taxon>
        <taxon>Pseudomonadati</taxon>
        <taxon>Pseudomonadota</taxon>
        <taxon>Betaproteobacteria</taxon>
        <taxon>Burkholderiales</taxon>
        <taxon>Alcaligenaceae</taxon>
        <taxon>Bordetella</taxon>
    </lineage>
</organism>
<gene>
    <name evidence="2" type="ORF">BN112_0229</name>
</gene>
<evidence type="ECO:0000313" key="2">
    <source>
        <dbReference type="EMBL" id="CCJ52147.1"/>
    </source>
</evidence>
<name>A0A0C6P0R7_BORBO</name>
<reference evidence="2 3" key="1">
    <citation type="journal article" date="2012" name="BMC Genomics">
        <title>Comparative genomics of the classical Bordetella subspecies: the evolution and exchange of virulence-associated diversity amongst closely related pathogens.</title>
        <authorList>
            <person name="Park J."/>
            <person name="Zhang Y."/>
            <person name="Buboltz A.M."/>
            <person name="Zhang X."/>
            <person name="Schuster S.C."/>
            <person name="Ahuja U."/>
            <person name="Liu M."/>
            <person name="Miller J.F."/>
            <person name="Sebaihia M."/>
            <person name="Bentley S.D."/>
            <person name="Parkhill J."/>
            <person name="Harvill E.T."/>
        </authorList>
    </citation>
    <scope>NUCLEOTIDE SEQUENCE [LARGE SCALE GENOMIC DNA]</scope>
    <source>
        <strain evidence="2 3">253</strain>
    </source>
</reference>
<proteinExistence type="predicted"/>
<dbReference type="HOGENOM" id="CLU_1718792_0_0_4"/>
<dbReference type="KEGG" id="bbh:BN112_0229"/>
<accession>A0A0C6P0R7</accession>
<sequence>MHTRARHATSPLPAMPTSLPARAYALPLILPLILPLLLAACSDAVQTQYRDLDEARAAGAIQRGWLPAWLPARTGAIAEAHDLDTNRRAARFVLPDGARIEPPGCAPASGRLPPPALALPGWPASLHQDGAAGRYRLYRCADGYAAFDASHGYLWN</sequence>
<evidence type="ECO:0000313" key="3">
    <source>
        <dbReference type="Proteomes" id="UP000007564"/>
    </source>
</evidence>
<dbReference type="OrthoDB" id="6049507at2"/>
<dbReference type="EMBL" id="HE965806">
    <property type="protein sequence ID" value="CCJ52147.1"/>
    <property type="molecule type" value="Genomic_DNA"/>
</dbReference>
<dbReference type="InterPro" id="IPR058827">
    <property type="entry name" value="YbbD_head"/>
</dbReference>
<dbReference type="Proteomes" id="UP000007564">
    <property type="component" value="Chromosome"/>
</dbReference>